<dbReference type="Pfam" id="PF14543">
    <property type="entry name" value="TAXi_N"/>
    <property type="match status" value="1"/>
</dbReference>
<comment type="caution">
    <text evidence="5">The sequence shown here is derived from an EMBL/GenBank/DDBJ whole genome shotgun (WGS) entry which is preliminary data.</text>
</comment>
<keyword evidence="2" id="KW-0645">Protease</keyword>
<evidence type="ECO:0000259" key="4">
    <source>
        <dbReference type="PROSITE" id="PS51767"/>
    </source>
</evidence>
<sequence length="237" mass="26126">MAKTRDPSIPLSLSIFIVTFFPGFLSLAGATKHGGFSVELIHRDSIKSPLYTESSSHFQKLQNSFLPSIKRAKHFYPNSKTEPEADIPESQVTPIIGSYIMSYSLGTPPFKIFGIADTGSDLVWSQCLPCRNCCNQTAPLFDRSKSSTFENISCLDQTCTSIVPCPAQTCCEDGTKWCQYEQQYADNNTVSFGNLVSDSLTLGFTSGRQVAFPNVVVGYGYINGPFSEQTWNCGMIR</sequence>
<dbReference type="InterPro" id="IPR051708">
    <property type="entry name" value="Plant_Aspart_Prot_A1"/>
</dbReference>
<dbReference type="PROSITE" id="PS51767">
    <property type="entry name" value="PEPTIDASE_A1"/>
    <property type="match status" value="1"/>
</dbReference>
<dbReference type="PANTHER" id="PTHR47967:SF66">
    <property type="entry name" value="ASPARTIC PROTEINASE CDR1-RELATED"/>
    <property type="match status" value="1"/>
</dbReference>
<organism evidence="5 6">
    <name type="scientific">Acacia crassicarpa</name>
    <name type="common">northern wattle</name>
    <dbReference type="NCBI Taxonomy" id="499986"/>
    <lineage>
        <taxon>Eukaryota</taxon>
        <taxon>Viridiplantae</taxon>
        <taxon>Streptophyta</taxon>
        <taxon>Embryophyta</taxon>
        <taxon>Tracheophyta</taxon>
        <taxon>Spermatophyta</taxon>
        <taxon>Magnoliopsida</taxon>
        <taxon>eudicotyledons</taxon>
        <taxon>Gunneridae</taxon>
        <taxon>Pentapetalae</taxon>
        <taxon>rosids</taxon>
        <taxon>fabids</taxon>
        <taxon>Fabales</taxon>
        <taxon>Fabaceae</taxon>
        <taxon>Caesalpinioideae</taxon>
        <taxon>mimosoid clade</taxon>
        <taxon>Acacieae</taxon>
        <taxon>Acacia</taxon>
    </lineage>
</organism>
<dbReference type="InterPro" id="IPR032861">
    <property type="entry name" value="TAXi_N"/>
</dbReference>
<dbReference type="PANTHER" id="PTHR47967">
    <property type="entry name" value="OS07G0603500 PROTEIN-RELATED"/>
    <property type="match status" value="1"/>
</dbReference>
<dbReference type="GO" id="GO:0008233">
    <property type="term" value="F:peptidase activity"/>
    <property type="evidence" value="ECO:0007669"/>
    <property type="project" value="UniProtKB-KW"/>
</dbReference>
<dbReference type="EMBL" id="JAWXYG010000013">
    <property type="protein sequence ID" value="KAK4255924.1"/>
    <property type="molecule type" value="Genomic_DNA"/>
</dbReference>
<feature type="domain" description="Peptidase A1" evidence="4">
    <location>
        <begin position="99"/>
        <end position="237"/>
    </location>
</feature>
<keyword evidence="3" id="KW-0378">Hydrolase</keyword>
<reference evidence="5" key="1">
    <citation type="submission" date="2023-10" db="EMBL/GenBank/DDBJ databases">
        <title>Chromosome-level genome of the transformable northern wattle, Acacia crassicarpa.</title>
        <authorList>
            <person name="Massaro I."/>
            <person name="Sinha N.R."/>
            <person name="Poethig S."/>
            <person name="Leichty A.R."/>
        </authorList>
    </citation>
    <scope>NUCLEOTIDE SEQUENCE</scope>
    <source>
        <strain evidence="5">Acra3RX</strain>
        <tissue evidence="5">Leaf</tissue>
    </source>
</reference>
<protein>
    <recommendedName>
        <fullName evidence="4">Peptidase A1 domain-containing protein</fullName>
    </recommendedName>
</protein>
<proteinExistence type="inferred from homology"/>
<accession>A0AAE1M8L6</accession>
<dbReference type="SUPFAM" id="SSF50630">
    <property type="entry name" value="Acid proteases"/>
    <property type="match status" value="1"/>
</dbReference>
<dbReference type="GO" id="GO:0006508">
    <property type="term" value="P:proteolysis"/>
    <property type="evidence" value="ECO:0007669"/>
    <property type="project" value="UniProtKB-KW"/>
</dbReference>
<dbReference type="InterPro" id="IPR021109">
    <property type="entry name" value="Peptidase_aspartic_dom_sf"/>
</dbReference>
<evidence type="ECO:0000256" key="3">
    <source>
        <dbReference type="ARBA" id="ARBA00022801"/>
    </source>
</evidence>
<evidence type="ECO:0000256" key="1">
    <source>
        <dbReference type="ARBA" id="ARBA00007447"/>
    </source>
</evidence>
<gene>
    <name evidence="5" type="ORF">QN277_008851</name>
</gene>
<comment type="similarity">
    <text evidence="1">Belongs to the peptidase A1 family.</text>
</comment>
<dbReference type="Gene3D" id="2.40.70.10">
    <property type="entry name" value="Acid Proteases"/>
    <property type="match status" value="1"/>
</dbReference>
<evidence type="ECO:0000313" key="5">
    <source>
        <dbReference type="EMBL" id="KAK4255924.1"/>
    </source>
</evidence>
<dbReference type="AlphaFoldDB" id="A0AAE1M8L6"/>
<keyword evidence="6" id="KW-1185">Reference proteome</keyword>
<dbReference type="GO" id="GO:0005576">
    <property type="term" value="C:extracellular region"/>
    <property type="evidence" value="ECO:0007669"/>
    <property type="project" value="TreeGrafter"/>
</dbReference>
<dbReference type="Proteomes" id="UP001293593">
    <property type="component" value="Unassembled WGS sequence"/>
</dbReference>
<name>A0AAE1M8L6_9FABA</name>
<evidence type="ECO:0000256" key="2">
    <source>
        <dbReference type="ARBA" id="ARBA00022670"/>
    </source>
</evidence>
<evidence type="ECO:0000313" key="6">
    <source>
        <dbReference type="Proteomes" id="UP001293593"/>
    </source>
</evidence>
<dbReference type="InterPro" id="IPR033121">
    <property type="entry name" value="PEPTIDASE_A1"/>
</dbReference>